<dbReference type="Proteomes" id="UP000217257">
    <property type="component" value="Chromosome"/>
</dbReference>
<dbReference type="SUPFAM" id="SSF47336">
    <property type="entry name" value="ACP-like"/>
    <property type="match status" value="1"/>
</dbReference>
<evidence type="ECO:0000313" key="4">
    <source>
        <dbReference type="Proteomes" id="UP000217257"/>
    </source>
</evidence>
<dbReference type="Gene3D" id="3.40.50.12780">
    <property type="entry name" value="N-terminal domain of ligase-like"/>
    <property type="match status" value="2"/>
</dbReference>
<organism evidence="3 4">
    <name type="scientific">Cystobacter fuscus</name>
    <dbReference type="NCBI Taxonomy" id="43"/>
    <lineage>
        <taxon>Bacteria</taxon>
        <taxon>Pseudomonadati</taxon>
        <taxon>Myxococcota</taxon>
        <taxon>Myxococcia</taxon>
        <taxon>Myxococcales</taxon>
        <taxon>Cystobacterineae</taxon>
        <taxon>Archangiaceae</taxon>
        <taxon>Cystobacter</taxon>
    </lineage>
</organism>
<dbReference type="PANTHER" id="PTHR36932">
    <property type="entry name" value="CAPSULAR POLYSACCHARIDE BIOSYNTHESIS PROTEIN"/>
    <property type="match status" value="1"/>
</dbReference>
<accession>A0A250J6U4</accession>
<evidence type="ECO:0000259" key="2">
    <source>
        <dbReference type="PROSITE" id="PS50075"/>
    </source>
</evidence>
<dbReference type="EMBL" id="CP022098">
    <property type="protein sequence ID" value="ATB39250.1"/>
    <property type="molecule type" value="Genomic_DNA"/>
</dbReference>
<evidence type="ECO:0000256" key="1">
    <source>
        <dbReference type="SAM" id="MobiDB-lite"/>
    </source>
</evidence>
<dbReference type="SUPFAM" id="SSF56801">
    <property type="entry name" value="Acetyl-CoA synthetase-like"/>
    <property type="match status" value="1"/>
</dbReference>
<reference evidence="3 4" key="1">
    <citation type="submission" date="2017-06" db="EMBL/GenBank/DDBJ databases">
        <title>Sequencing and comparative analysis of myxobacterial genomes.</title>
        <authorList>
            <person name="Rupp O."/>
            <person name="Goesmann A."/>
            <person name="Sogaard-Andersen L."/>
        </authorList>
    </citation>
    <scope>NUCLEOTIDE SEQUENCE [LARGE SCALE GENOMIC DNA]</scope>
    <source>
        <strain evidence="3 4">DSM 52655</strain>
    </source>
</reference>
<dbReference type="InterPro" id="IPR042099">
    <property type="entry name" value="ANL_N_sf"/>
</dbReference>
<dbReference type="RefSeq" id="WP_095987305.1">
    <property type="nucleotide sequence ID" value="NZ_CP022098.1"/>
</dbReference>
<feature type="compositionally biased region" description="Basic and acidic residues" evidence="1">
    <location>
        <begin position="167"/>
        <end position="188"/>
    </location>
</feature>
<dbReference type="InterPro" id="IPR053158">
    <property type="entry name" value="CapK_Type1_Caps_Biosynth"/>
</dbReference>
<proteinExistence type="predicted"/>
<evidence type="ECO:0000313" key="3">
    <source>
        <dbReference type="EMBL" id="ATB39250.1"/>
    </source>
</evidence>
<feature type="region of interest" description="Disordered" evidence="1">
    <location>
        <begin position="154"/>
        <end position="208"/>
    </location>
</feature>
<feature type="domain" description="Carrier" evidence="2">
    <location>
        <begin position="507"/>
        <end position="586"/>
    </location>
</feature>
<dbReference type="KEGG" id="cfus:CYFUS_004694"/>
<dbReference type="AlphaFoldDB" id="A0A250J6U4"/>
<sequence>MHYTNLALTAAMQEVESGSTGYLSSNPLELLRERVVSAIENVPFYRELYGPFGAVPPLEGFLEWFQRLPVVSKSQLQAAGEARLLNSRYDSSELIRKPTSGSTGVPFTLLLDNRVFIFRKWRFQKPHLQLISSSSKQLTYVFPWDFVVRTPQEARQVGSANTPGESASEKSAERESEPLTRQMKDHQQRFTALPKKAKRHGTDSPPEEAQTQAFNKAFTVNSLLPPPELFESVSALEPASLMGFASVIAGLARWMHKEQLRLPTVKQVWTTSEVLSPEGADAIRQVFGCEPLKIYASNEFGFMAWQAEKNAPLLVESDRLHVEFMRPGEQTLAAAGELSRIVVTDLLNDTMPLIRYDVGDVARPRGPFRVSDSLVCTTLDGLEGKEADQIQPPDGRSVTTFQILGAIKDTLPHAQYRFVGLSAERYVVQYVPGVGFDPANLEKTTAVLEEMLGKGVEVLTQRTDAIQRERSGKLRPVVNLAKVAPGMQRKLAELLGVLPLMTVDERQVARTIVGTTLAKVLPLFKDTGALDEALELYADLAINSLQFAQLLTTLEKELAREIDDEDLLDAELITVGDLVEFVLRLGKTSHEG</sequence>
<dbReference type="InterPro" id="IPR036736">
    <property type="entry name" value="ACP-like_sf"/>
</dbReference>
<protein>
    <recommendedName>
        <fullName evidence="2">Carrier domain-containing protein</fullName>
    </recommendedName>
</protein>
<dbReference type="Gene3D" id="1.10.1200.10">
    <property type="entry name" value="ACP-like"/>
    <property type="match status" value="1"/>
</dbReference>
<dbReference type="InterPro" id="IPR009081">
    <property type="entry name" value="PP-bd_ACP"/>
</dbReference>
<dbReference type="PANTHER" id="PTHR36932:SF1">
    <property type="entry name" value="CAPSULAR POLYSACCHARIDE BIOSYNTHESIS PROTEIN"/>
    <property type="match status" value="1"/>
</dbReference>
<dbReference type="Pfam" id="PF00550">
    <property type="entry name" value="PP-binding"/>
    <property type="match status" value="1"/>
</dbReference>
<name>A0A250J6U4_9BACT</name>
<dbReference type="PROSITE" id="PS50075">
    <property type="entry name" value="CARRIER"/>
    <property type="match status" value="1"/>
</dbReference>
<gene>
    <name evidence="3" type="ORF">CYFUS_004694</name>
</gene>